<name>A0A2N5U3S7_9BASI</name>
<gene>
    <name evidence="3" type="ORF">PCANC_20225</name>
    <name evidence="2" type="ORF">PCASD_18444</name>
</gene>
<evidence type="ECO:0000313" key="3">
    <source>
        <dbReference type="EMBL" id="PLW32396.1"/>
    </source>
</evidence>
<reference evidence="4 5" key="1">
    <citation type="submission" date="2017-11" db="EMBL/GenBank/DDBJ databases">
        <title>De novo assembly and phasing of dikaryotic genomes from two isolates of Puccinia coronata f. sp. avenae, the causal agent of oat crown rust.</title>
        <authorList>
            <person name="Miller M.E."/>
            <person name="Zhang Y."/>
            <person name="Omidvar V."/>
            <person name="Sperschneider J."/>
            <person name="Schwessinger B."/>
            <person name="Raley C."/>
            <person name="Palmer J.M."/>
            <person name="Garnica D."/>
            <person name="Upadhyaya N."/>
            <person name="Rathjen J."/>
            <person name="Taylor J.M."/>
            <person name="Park R.F."/>
            <person name="Dodds P.N."/>
            <person name="Hirsch C.D."/>
            <person name="Kianian S.F."/>
            <person name="Figueroa M."/>
        </authorList>
    </citation>
    <scope>NUCLEOTIDE SEQUENCE [LARGE SCALE GENOMIC DNA]</scope>
    <source>
        <strain evidence="3">12NC29</strain>
        <strain evidence="2">12SD80</strain>
    </source>
</reference>
<proteinExistence type="predicted"/>
<accession>A0A2N5U3S7</accession>
<organism evidence="3 4">
    <name type="scientific">Puccinia coronata f. sp. avenae</name>
    <dbReference type="NCBI Taxonomy" id="200324"/>
    <lineage>
        <taxon>Eukaryota</taxon>
        <taxon>Fungi</taxon>
        <taxon>Dikarya</taxon>
        <taxon>Basidiomycota</taxon>
        <taxon>Pucciniomycotina</taxon>
        <taxon>Pucciniomycetes</taxon>
        <taxon>Pucciniales</taxon>
        <taxon>Pucciniaceae</taxon>
        <taxon>Puccinia</taxon>
    </lineage>
</organism>
<sequence length="80" mass="9113">MEEQTTTKKTTSLETTGSVKRPLTTLSDDNDAKRTKLAQPSHLINNHYADHQDRTKRDLSINPLNNCLNIYIFELVKSVV</sequence>
<keyword evidence="4" id="KW-1185">Reference proteome</keyword>
<dbReference type="Proteomes" id="UP000235388">
    <property type="component" value="Unassembled WGS sequence"/>
</dbReference>
<evidence type="ECO:0000313" key="4">
    <source>
        <dbReference type="Proteomes" id="UP000235388"/>
    </source>
</evidence>
<feature type="compositionally biased region" description="Low complexity" evidence="1">
    <location>
        <begin position="7"/>
        <end position="16"/>
    </location>
</feature>
<dbReference type="Proteomes" id="UP000235392">
    <property type="component" value="Unassembled WGS sequence"/>
</dbReference>
<dbReference type="AlphaFoldDB" id="A0A2N5U3S7"/>
<dbReference type="EMBL" id="PGCJ01000323">
    <property type="protein sequence ID" value="PLW32396.1"/>
    <property type="molecule type" value="Genomic_DNA"/>
</dbReference>
<evidence type="ECO:0000256" key="1">
    <source>
        <dbReference type="SAM" id="MobiDB-lite"/>
    </source>
</evidence>
<dbReference type="EMBL" id="PGCI01000288">
    <property type="protein sequence ID" value="PLW30730.1"/>
    <property type="molecule type" value="Genomic_DNA"/>
</dbReference>
<evidence type="ECO:0000313" key="5">
    <source>
        <dbReference type="Proteomes" id="UP000235392"/>
    </source>
</evidence>
<feature type="region of interest" description="Disordered" evidence="1">
    <location>
        <begin position="1"/>
        <end position="54"/>
    </location>
</feature>
<evidence type="ECO:0000313" key="2">
    <source>
        <dbReference type="EMBL" id="PLW30730.1"/>
    </source>
</evidence>
<comment type="caution">
    <text evidence="3">The sequence shown here is derived from an EMBL/GenBank/DDBJ whole genome shotgun (WGS) entry which is preliminary data.</text>
</comment>
<protein>
    <submittedName>
        <fullName evidence="3">Uncharacterized protein</fullName>
    </submittedName>
</protein>